<name>A0A8G2CA41_9BACT</name>
<dbReference type="EMBL" id="JBFSOO010000006">
    <property type="protein sequence ID" value="MEZ6853830.1"/>
    <property type="molecule type" value="Genomic_DNA"/>
</dbReference>
<dbReference type="AlphaFoldDB" id="A0A8G2CA41"/>
<evidence type="ECO:0000313" key="2">
    <source>
        <dbReference type="EMBL" id="SHJ25886.1"/>
    </source>
</evidence>
<dbReference type="EMBL" id="FQZR01000004">
    <property type="protein sequence ID" value="SHJ25886.1"/>
    <property type="molecule type" value="Genomic_DNA"/>
</dbReference>
<comment type="caution">
    <text evidence="2">The sequence shown here is derived from an EMBL/GenBank/DDBJ whole genome shotgun (WGS) entry which is preliminary data.</text>
</comment>
<accession>A0A8G2CA41</accession>
<evidence type="ECO:0000313" key="4">
    <source>
        <dbReference type="Proteomes" id="UP001568358"/>
    </source>
</evidence>
<reference evidence="2 3" key="1">
    <citation type="submission" date="2016-11" db="EMBL/GenBank/DDBJ databases">
        <authorList>
            <person name="Varghese N."/>
            <person name="Submissions S."/>
        </authorList>
    </citation>
    <scope>NUCLEOTIDE SEQUENCE [LARGE SCALE GENOMIC DNA]</scope>
    <source>
        <strain evidence="2 3">DSM 17919</strain>
    </source>
</reference>
<dbReference type="RefSeq" id="WP_020000034.1">
    <property type="nucleotide sequence ID" value="NZ_CP192217.1"/>
</dbReference>
<dbReference type="NCBIfam" id="NF045669">
    <property type="entry name" value="DVU1555_fam_CGA"/>
    <property type="match status" value="1"/>
</dbReference>
<dbReference type="Proteomes" id="UP001568358">
    <property type="component" value="Unassembled WGS sequence"/>
</dbReference>
<protein>
    <submittedName>
        <fullName evidence="1">DVU_1555 family C-GCAxxG-C-C protein</fullName>
    </submittedName>
    <submittedName>
        <fullName evidence="2">Redox-active protein (C_GCAxxG_C_C)</fullName>
    </submittedName>
</protein>
<sequence>MLSDIQLQLLQWAGKGYCCSQILVGMALEYSGIENPQLIRAAEGLCSGMSSCNGTCGLLTGGSLMLGLYAGHDAETEEKDEHLSLLLESFTDWFTQKATAQYGGITCGQILGETSGAPVPDTSKCGSLLAETFTYIESLLAEYEYEISAVKE</sequence>
<proteinExistence type="predicted"/>
<dbReference type="InterPro" id="IPR010181">
    <property type="entry name" value="CGCAxxGCC_motif"/>
</dbReference>
<organism evidence="2 3">
    <name type="scientific">Halodesulfovibrio aestuarii</name>
    <dbReference type="NCBI Taxonomy" id="126333"/>
    <lineage>
        <taxon>Bacteria</taxon>
        <taxon>Pseudomonadati</taxon>
        <taxon>Thermodesulfobacteriota</taxon>
        <taxon>Desulfovibrionia</taxon>
        <taxon>Desulfovibrionales</taxon>
        <taxon>Desulfovibrionaceae</taxon>
        <taxon>Halodesulfovibrio</taxon>
    </lineage>
</organism>
<dbReference type="Proteomes" id="UP000184001">
    <property type="component" value="Unassembled WGS sequence"/>
</dbReference>
<evidence type="ECO:0000313" key="1">
    <source>
        <dbReference type="EMBL" id="MEZ6853830.1"/>
    </source>
</evidence>
<dbReference type="Pfam" id="PF09719">
    <property type="entry name" value="C_GCAxxG_C_C"/>
    <property type="match status" value="1"/>
</dbReference>
<keyword evidence="4" id="KW-1185">Reference proteome</keyword>
<reference evidence="1 4" key="2">
    <citation type="submission" date="2024-07" db="EMBL/GenBank/DDBJ databases">
        <title>Active virus-host system and metabolic interactions in a Lokiarchaeon culture.</title>
        <authorList>
            <person name="Ponce Toledo R.I."/>
            <person name="Rodrigues Oliveira T."/>
            <person name="Schleper C."/>
        </authorList>
    </citation>
    <scope>NUCLEOTIDE SEQUENCE [LARGE SCALE GENOMIC DNA]</scope>
    <source>
        <strain evidence="1 4">B35</strain>
    </source>
</reference>
<gene>
    <name evidence="1" type="ORF">AB2Z07_09845</name>
    <name evidence="2" type="ORF">SAMN05660830_01961</name>
</gene>
<evidence type="ECO:0000313" key="3">
    <source>
        <dbReference type="Proteomes" id="UP000184001"/>
    </source>
</evidence>